<dbReference type="OrthoDB" id="48775at2"/>
<evidence type="ECO:0000313" key="1">
    <source>
        <dbReference type="EMBL" id="AEG58992.1"/>
    </source>
</evidence>
<dbReference type="RefSeq" id="WP_013840766.1">
    <property type="nucleotide sequence ID" value="NC_015589.1"/>
</dbReference>
<proteinExistence type="predicted"/>
<accession>F6DTX4</accession>
<organism evidence="1 2">
    <name type="scientific">Desulforamulus ruminis (strain ATCC 23193 / DSM 2154 / NCIMB 8452 / DL)</name>
    <name type="common">Desulfotomaculum ruminis</name>
    <dbReference type="NCBI Taxonomy" id="696281"/>
    <lineage>
        <taxon>Bacteria</taxon>
        <taxon>Bacillati</taxon>
        <taxon>Bacillota</taxon>
        <taxon>Clostridia</taxon>
        <taxon>Eubacteriales</taxon>
        <taxon>Peptococcaceae</taxon>
        <taxon>Desulforamulus</taxon>
    </lineage>
</organism>
<protein>
    <submittedName>
        <fullName evidence="1">Transcriptional regulator, XRE family</fullName>
    </submittedName>
</protein>
<dbReference type="EMBL" id="CP002780">
    <property type="protein sequence ID" value="AEG58992.1"/>
    <property type="molecule type" value="Genomic_DNA"/>
</dbReference>
<reference evidence="2" key="1">
    <citation type="submission" date="2011-05" db="EMBL/GenBank/DDBJ databases">
        <title>Complete sequence of Desulfotomaculum ruminis DSM 2154.</title>
        <authorList>
            <person name="Lucas S."/>
            <person name="Copeland A."/>
            <person name="Lapidus A."/>
            <person name="Cheng J.-F."/>
            <person name="Goodwin L."/>
            <person name="Pitluck S."/>
            <person name="Lu M."/>
            <person name="Detter J.C."/>
            <person name="Han C."/>
            <person name="Tapia R."/>
            <person name="Land M."/>
            <person name="Hauser L."/>
            <person name="Kyrpides N."/>
            <person name="Ivanova N."/>
            <person name="Mikhailova N."/>
            <person name="Pagani I."/>
            <person name="Stams A.J.M."/>
            <person name="Plugge C.M."/>
            <person name="Muyzer G."/>
            <person name="Kuever J."/>
            <person name="Parshina S.N."/>
            <person name="Ivanova A.E."/>
            <person name="Nazina T.N."/>
            <person name="Brambilla E."/>
            <person name="Spring S."/>
            <person name="Klenk H.-P."/>
            <person name="Woyke T."/>
        </authorList>
    </citation>
    <scope>NUCLEOTIDE SEQUENCE [LARGE SCALE GENOMIC DNA]</scope>
    <source>
        <strain evidence="2">ATCC 23193 / DSM 2154 / NCIB 8452 / DL</strain>
    </source>
</reference>
<gene>
    <name evidence="1" type="ordered locus">Desru_0708</name>
</gene>
<keyword evidence="2" id="KW-1185">Reference proteome</keyword>
<dbReference type="InterPro" id="IPR010982">
    <property type="entry name" value="Lambda_DNA-bd_dom_sf"/>
</dbReference>
<name>F6DTX4_DESRL</name>
<dbReference type="STRING" id="696281.Desru_0708"/>
<evidence type="ECO:0000313" key="2">
    <source>
        <dbReference type="Proteomes" id="UP000009234"/>
    </source>
</evidence>
<dbReference type="HOGENOM" id="CLU_158499_0_0_9"/>
<reference evidence="1 2" key="2">
    <citation type="journal article" date="2012" name="Stand. Genomic Sci.">
        <title>Complete genome sequence of the sulfate-reducing firmicute Desulfotomaculum ruminis type strain (DL(T)).</title>
        <authorList>
            <person name="Spring S."/>
            <person name="Visser M."/>
            <person name="Lu M."/>
            <person name="Copeland A."/>
            <person name="Lapidus A."/>
            <person name="Lucas S."/>
            <person name="Cheng J.F."/>
            <person name="Han C."/>
            <person name="Tapia R."/>
            <person name="Goodwin L.A."/>
            <person name="Pitluck S."/>
            <person name="Ivanova N."/>
            <person name="Land M."/>
            <person name="Hauser L."/>
            <person name="Larimer F."/>
            <person name="Rohde M."/>
            <person name="Goker M."/>
            <person name="Detter J.C."/>
            <person name="Kyrpides N.C."/>
            <person name="Woyke T."/>
            <person name="Schaap P.J."/>
            <person name="Plugge C.M."/>
            <person name="Muyzer G."/>
            <person name="Kuever J."/>
            <person name="Pereira I.A."/>
            <person name="Parshina S.N."/>
            <person name="Bernier-Latmani R."/>
            <person name="Stams A.J."/>
            <person name="Klenk H.P."/>
        </authorList>
    </citation>
    <scope>NUCLEOTIDE SEQUENCE [LARGE SCALE GENOMIC DNA]</scope>
    <source>
        <strain evidence="2">ATCC 23193 / DSM 2154 / NCIB 8452 / DL</strain>
    </source>
</reference>
<dbReference type="AlphaFoldDB" id="F6DTX4"/>
<sequence>MDFSLIKIPKDMEEVLNIIYLKAKKLNPGLTESLFLQRILEEWLEPYKRETSGSNQLPRSKVVLRNKVKAALEFYGKAQKQVARDVGIDRSYLCQIANNAPHDLSVKIAFLIADSIGYPKEKFRELFYLESAEQE</sequence>
<dbReference type="GO" id="GO:0003677">
    <property type="term" value="F:DNA binding"/>
    <property type="evidence" value="ECO:0007669"/>
    <property type="project" value="InterPro"/>
</dbReference>
<dbReference type="SUPFAM" id="SSF47413">
    <property type="entry name" value="lambda repressor-like DNA-binding domains"/>
    <property type="match status" value="1"/>
</dbReference>
<dbReference type="Proteomes" id="UP000009234">
    <property type="component" value="Chromosome"/>
</dbReference>
<dbReference type="KEGG" id="dru:Desru_0708"/>